<dbReference type="PANTHER" id="PTHR37171">
    <property type="entry name" value="SERINE/THREONINE-PROTEIN KINASE YRZF-RELATED"/>
    <property type="match status" value="1"/>
</dbReference>
<reference evidence="1 2" key="1">
    <citation type="submission" date="2018-06" db="EMBL/GenBank/DDBJ databases">
        <title>A transcriptomic atlas of mushroom development highlights an independent origin of complex multicellularity.</title>
        <authorList>
            <consortium name="DOE Joint Genome Institute"/>
            <person name="Krizsan K."/>
            <person name="Almasi E."/>
            <person name="Merenyi Z."/>
            <person name="Sahu N."/>
            <person name="Viragh M."/>
            <person name="Koszo T."/>
            <person name="Mondo S."/>
            <person name="Kiss B."/>
            <person name="Balint B."/>
            <person name="Kues U."/>
            <person name="Barry K."/>
            <person name="Hegedus J.C."/>
            <person name="Henrissat B."/>
            <person name="Johnson J."/>
            <person name="Lipzen A."/>
            <person name="Ohm R."/>
            <person name="Nagy I."/>
            <person name="Pangilinan J."/>
            <person name="Yan J."/>
            <person name="Xiong Y."/>
            <person name="Grigoriev I.V."/>
            <person name="Hibbett D.S."/>
            <person name="Nagy L.G."/>
        </authorList>
    </citation>
    <scope>NUCLEOTIDE SEQUENCE [LARGE SCALE GENOMIC DNA]</scope>
    <source>
        <strain evidence="1 2">SZMC22713</strain>
    </source>
</reference>
<evidence type="ECO:0000313" key="2">
    <source>
        <dbReference type="Proteomes" id="UP000294933"/>
    </source>
</evidence>
<dbReference type="OrthoDB" id="3262759at2759"/>
<dbReference type="EMBL" id="ML170161">
    <property type="protein sequence ID" value="TDL26577.1"/>
    <property type="molecule type" value="Genomic_DNA"/>
</dbReference>
<accession>A0A4Y7QG14</accession>
<evidence type="ECO:0000313" key="1">
    <source>
        <dbReference type="EMBL" id="TDL26577.1"/>
    </source>
</evidence>
<evidence type="ECO:0008006" key="3">
    <source>
        <dbReference type="Google" id="ProtNLM"/>
    </source>
</evidence>
<gene>
    <name evidence="1" type="ORF">BD410DRAFT_526066</name>
</gene>
<organism evidence="1 2">
    <name type="scientific">Rickenella mellea</name>
    <dbReference type="NCBI Taxonomy" id="50990"/>
    <lineage>
        <taxon>Eukaryota</taxon>
        <taxon>Fungi</taxon>
        <taxon>Dikarya</taxon>
        <taxon>Basidiomycota</taxon>
        <taxon>Agaricomycotina</taxon>
        <taxon>Agaricomycetes</taxon>
        <taxon>Hymenochaetales</taxon>
        <taxon>Rickenellaceae</taxon>
        <taxon>Rickenella</taxon>
    </lineage>
</organism>
<keyword evidence="2" id="KW-1185">Reference proteome</keyword>
<protein>
    <recommendedName>
        <fullName evidence="3">Protein kinase domain-containing protein</fullName>
    </recommendedName>
</protein>
<dbReference type="STRING" id="50990.A0A4Y7QG14"/>
<dbReference type="SUPFAM" id="SSF56112">
    <property type="entry name" value="Protein kinase-like (PK-like)"/>
    <property type="match status" value="1"/>
</dbReference>
<name>A0A4Y7QG14_9AGAM</name>
<dbReference type="PANTHER" id="PTHR37171:SF1">
    <property type="entry name" value="SERINE_THREONINE-PROTEIN KINASE YRZF-RELATED"/>
    <property type="match status" value="1"/>
</dbReference>
<dbReference type="Gene3D" id="1.10.510.10">
    <property type="entry name" value="Transferase(Phosphotransferase) domain 1"/>
    <property type="match status" value="1"/>
</dbReference>
<dbReference type="InterPro" id="IPR052396">
    <property type="entry name" value="Meiotic_Drive_Suppr_Kinase"/>
</dbReference>
<dbReference type="InterPro" id="IPR011009">
    <property type="entry name" value="Kinase-like_dom_sf"/>
</dbReference>
<dbReference type="AlphaFoldDB" id="A0A4Y7QG14"/>
<dbReference type="VEuPathDB" id="FungiDB:BD410DRAFT_526066"/>
<sequence length="147" mass="16695">MVVPLFLGSTTTLTVEYPADANVPDDLRLDGNQRAIMLEYLDGEMLLPSNATVDATSKALQYMNEIHSLGIQHGDVHHFGCRDGTPRNLMILKDGDVRWIDFEHSRKGVKDEDLDMEQRLVDELLGPTGLLWTTRKKFAFLVIRKRN</sequence>
<proteinExistence type="predicted"/>
<dbReference type="Proteomes" id="UP000294933">
    <property type="component" value="Unassembled WGS sequence"/>
</dbReference>